<dbReference type="GO" id="GO:0042800">
    <property type="term" value="F:histone H3K4 methyltransferase activity"/>
    <property type="evidence" value="ECO:0007669"/>
    <property type="project" value="TreeGrafter"/>
</dbReference>
<feature type="domain" description="Mos1 transposase HTH" evidence="1">
    <location>
        <begin position="10"/>
        <end position="59"/>
    </location>
</feature>
<dbReference type="Pfam" id="PF17906">
    <property type="entry name" value="HTH_48"/>
    <property type="match status" value="1"/>
</dbReference>
<protein>
    <submittedName>
        <fullName evidence="2">HTH_48 domain-containing protein</fullName>
    </submittedName>
</protein>
<dbReference type="GO" id="GO:0000729">
    <property type="term" value="P:DNA double-strand break processing"/>
    <property type="evidence" value="ECO:0007669"/>
    <property type="project" value="TreeGrafter"/>
</dbReference>
<dbReference type="GO" id="GO:0006303">
    <property type="term" value="P:double-strand break repair via nonhomologous end joining"/>
    <property type="evidence" value="ECO:0007669"/>
    <property type="project" value="TreeGrafter"/>
</dbReference>
<dbReference type="GO" id="GO:0000014">
    <property type="term" value="F:single-stranded DNA endodeoxyribonuclease activity"/>
    <property type="evidence" value="ECO:0007669"/>
    <property type="project" value="TreeGrafter"/>
</dbReference>
<keyword evidence="3" id="KW-1185">Reference proteome</keyword>
<proteinExistence type="predicted"/>
<dbReference type="AlphaFoldDB" id="A0A182NNS5"/>
<dbReference type="PANTHER" id="PTHR46060:SF2">
    <property type="entry name" value="HISTONE-LYSINE N-METHYLTRANSFERASE SETMAR"/>
    <property type="match status" value="1"/>
</dbReference>
<dbReference type="GO" id="GO:0005634">
    <property type="term" value="C:nucleus"/>
    <property type="evidence" value="ECO:0007669"/>
    <property type="project" value="TreeGrafter"/>
</dbReference>
<dbReference type="InterPro" id="IPR036388">
    <property type="entry name" value="WH-like_DNA-bd_sf"/>
</dbReference>
<evidence type="ECO:0000313" key="2">
    <source>
        <dbReference type="EnsemblMetazoa" id="ADIR009310-PA"/>
    </source>
</evidence>
<dbReference type="PANTHER" id="PTHR46060">
    <property type="entry name" value="MARINER MOS1 TRANSPOSASE-LIKE PROTEIN"/>
    <property type="match status" value="1"/>
</dbReference>
<dbReference type="GO" id="GO:0035861">
    <property type="term" value="C:site of double-strand break"/>
    <property type="evidence" value="ECO:0007669"/>
    <property type="project" value="TreeGrafter"/>
</dbReference>
<dbReference type="EnsemblMetazoa" id="ADIR009310-RA">
    <property type="protein sequence ID" value="ADIR009310-PA"/>
    <property type="gene ID" value="ADIR009310"/>
</dbReference>
<evidence type="ECO:0000259" key="1">
    <source>
        <dbReference type="Pfam" id="PF17906"/>
    </source>
</evidence>
<evidence type="ECO:0000313" key="3">
    <source>
        <dbReference type="Proteomes" id="UP000075884"/>
    </source>
</evidence>
<dbReference type="InterPro" id="IPR041426">
    <property type="entry name" value="Mos1_HTH"/>
</dbReference>
<dbReference type="VEuPathDB" id="VectorBase:ADIR009310"/>
<dbReference type="Gene3D" id="1.10.10.1450">
    <property type="match status" value="1"/>
</dbReference>
<dbReference type="GO" id="GO:0046975">
    <property type="term" value="F:histone H3K36 methyltransferase activity"/>
    <property type="evidence" value="ECO:0007669"/>
    <property type="project" value="TreeGrafter"/>
</dbReference>
<dbReference type="GO" id="GO:0000793">
    <property type="term" value="C:condensed chromosome"/>
    <property type="evidence" value="ECO:0007669"/>
    <property type="project" value="TreeGrafter"/>
</dbReference>
<accession>A0A182NNS5</accession>
<dbReference type="GO" id="GO:0003690">
    <property type="term" value="F:double-stranded DNA binding"/>
    <property type="evidence" value="ECO:0007669"/>
    <property type="project" value="TreeGrafter"/>
</dbReference>
<reference evidence="2" key="2">
    <citation type="submission" date="2020-05" db="UniProtKB">
        <authorList>
            <consortium name="EnsemblMetazoa"/>
        </authorList>
    </citation>
    <scope>IDENTIFICATION</scope>
    <source>
        <strain evidence="2">WRAIR2</strain>
    </source>
</reference>
<dbReference type="GO" id="GO:0015074">
    <property type="term" value="P:DNA integration"/>
    <property type="evidence" value="ECO:0007669"/>
    <property type="project" value="TreeGrafter"/>
</dbReference>
<organism evidence="2 3">
    <name type="scientific">Anopheles dirus</name>
    <dbReference type="NCBI Taxonomy" id="7168"/>
    <lineage>
        <taxon>Eukaryota</taxon>
        <taxon>Metazoa</taxon>
        <taxon>Ecdysozoa</taxon>
        <taxon>Arthropoda</taxon>
        <taxon>Hexapoda</taxon>
        <taxon>Insecta</taxon>
        <taxon>Pterygota</taxon>
        <taxon>Neoptera</taxon>
        <taxon>Endopterygota</taxon>
        <taxon>Diptera</taxon>
        <taxon>Nematocera</taxon>
        <taxon>Culicoidea</taxon>
        <taxon>Culicidae</taxon>
        <taxon>Anophelinae</taxon>
        <taxon>Anopheles</taxon>
    </lineage>
</organism>
<name>A0A182NNS5_9DIPT</name>
<dbReference type="Gene3D" id="1.10.10.10">
    <property type="entry name" value="Winged helix-like DNA-binding domain superfamily/Winged helix DNA-binding domain"/>
    <property type="match status" value="1"/>
</dbReference>
<dbReference type="STRING" id="7168.A0A182NNS5"/>
<reference evidence="3" key="1">
    <citation type="submission" date="2013-03" db="EMBL/GenBank/DDBJ databases">
        <title>The Genome Sequence of Anopheles dirus WRAIR2.</title>
        <authorList>
            <consortium name="The Broad Institute Genomics Platform"/>
            <person name="Neafsey D.E."/>
            <person name="Walton C."/>
            <person name="Walker B."/>
            <person name="Young S.K."/>
            <person name="Zeng Q."/>
            <person name="Gargeya S."/>
            <person name="Fitzgerald M."/>
            <person name="Haas B."/>
            <person name="Abouelleil A."/>
            <person name="Allen A.W."/>
            <person name="Alvarado L."/>
            <person name="Arachchi H.M."/>
            <person name="Berlin A.M."/>
            <person name="Chapman S.B."/>
            <person name="Gainer-Dewar J."/>
            <person name="Goldberg J."/>
            <person name="Griggs A."/>
            <person name="Gujja S."/>
            <person name="Hansen M."/>
            <person name="Howarth C."/>
            <person name="Imamovic A."/>
            <person name="Ireland A."/>
            <person name="Larimer J."/>
            <person name="McCowan C."/>
            <person name="Murphy C."/>
            <person name="Pearson M."/>
            <person name="Poon T.W."/>
            <person name="Priest M."/>
            <person name="Roberts A."/>
            <person name="Saif S."/>
            <person name="Shea T."/>
            <person name="Sisk P."/>
            <person name="Sykes S."/>
            <person name="Wortman J."/>
            <person name="Nusbaum C."/>
            <person name="Birren B."/>
        </authorList>
    </citation>
    <scope>NUCLEOTIDE SEQUENCE [LARGE SCALE GENOMIC DNA]</scope>
    <source>
        <strain evidence="3">WRAIR2</strain>
    </source>
</reference>
<dbReference type="GO" id="GO:0031297">
    <property type="term" value="P:replication fork processing"/>
    <property type="evidence" value="ECO:0007669"/>
    <property type="project" value="TreeGrafter"/>
</dbReference>
<dbReference type="GO" id="GO:0044547">
    <property type="term" value="F:DNA topoisomerase binding"/>
    <property type="evidence" value="ECO:0007669"/>
    <property type="project" value="TreeGrafter"/>
</dbReference>
<dbReference type="GO" id="GO:0003697">
    <property type="term" value="F:single-stranded DNA binding"/>
    <property type="evidence" value="ECO:0007669"/>
    <property type="project" value="TreeGrafter"/>
</dbReference>
<dbReference type="Proteomes" id="UP000075884">
    <property type="component" value="Unassembled WGS sequence"/>
</dbReference>
<dbReference type="InterPro" id="IPR052709">
    <property type="entry name" value="Transposase-MT_Hybrid"/>
</dbReference>
<sequence>MKMSKSAPSKHHLREVMCFLYKSGKKVPEAHRMIVNTYGEECLTIRTVRKWYARFRSGNFSTDDIQRPGVEKKFEDDALVELLEQDACQSQQQLANALCVTQQAVSMRLEKLGYRYQQGSTQLKVRMVGNIQTILGKISLANAVYFL</sequence>
<dbReference type="GO" id="GO:0044774">
    <property type="term" value="P:mitotic DNA integrity checkpoint signaling"/>
    <property type="evidence" value="ECO:0007669"/>
    <property type="project" value="TreeGrafter"/>
</dbReference>